<sequence>MIGDEETRPGVGVGAKVVAREIQPQAQVAALRDGHPRRLEAGGERWRVDGGTEQVQAVDVQAELPSNLLGELLRQVNALQQDVLAPRGLNSVGLKPCAGTTLASVSRIAAAGTGVLRPGA</sequence>
<proteinExistence type="predicted"/>
<evidence type="ECO:0000313" key="1">
    <source>
        <dbReference type="EMBL" id="TDD53365.1"/>
    </source>
</evidence>
<reference evidence="1 2" key="1">
    <citation type="submission" date="2019-03" db="EMBL/GenBank/DDBJ databases">
        <title>Draft genome sequences of novel Actinobacteria.</title>
        <authorList>
            <person name="Sahin N."/>
            <person name="Ay H."/>
            <person name="Saygin H."/>
        </authorList>
    </citation>
    <scope>NUCLEOTIDE SEQUENCE [LARGE SCALE GENOMIC DNA]</scope>
    <source>
        <strain evidence="1 2">7K502</strain>
    </source>
</reference>
<dbReference type="RefSeq" id="WP_132483456.1">
    <property type="nucleotide sequence ID" value="NZ_SMKW01000009.1"/>
</dbReference>
<name>A0A4R4Z5K4_9PSEU</name>
<comment type="caution">
    <text evidence="1">The sequence shown here is derived from an EMBL/GenBank/DDBJ whole genome shotgun (WGS) entry which is preliminary data.</text>
</comment>
<dbReference type="EMBL" id="SMKW01000009">
    <property type="protein sequence ID" value="TDD53365.1"/>
    <property type="molecule type" value="Genomic_DNA"/>
</dbReference>
<accession>A0A4R4Z5K4</accession>
<dbReference type="Proteomes" id="UP000294947">
    <property type="component" value="Unassembled WGS sequence"/>
</dbReference>
<evidence type="ECO:0000313" key="2">
    <source>
        <dbReference type="Proteomes" id="UP000294947"/>
    </source>
</evidence>
<dbReference type="AlphaFoldDB" id="A0A4R4Z5K4"/>
<gene>
    <name evidence="1" type="ORF">E1288_09650</name>
</gene>
<organism evidence="1 2">
    <name type="scientific">Saccharopolyspora elongata</name>
    <dbReference type="NCBI Taxonomy" id="2530387"/>
    <lineage>
        <taxon>Bacteria</taxon>
        <taxon>Bacillati</taxon>
        <taxon>Actinomycetota</taxon>
        <taxon>Actinomycetes</taxon>
        <taxon>Pseudonocardiales</taxon>
        <taxon>Pseudonocardiaceae</taxon>
        <taxon>Saccharopolyspora</taxon>
    </lineage>
</organism>
<keyword evidence="2" id="KW-1185">Reference proteome</keyword>
<protein>
    <submittedName>
        <fullName evidence="1">Uncharacterized protein</fullName>
    </submittedName>
</protein>